<feature type="coiled-coil region" evidence="1">
    <location>
        <begin position="458"/>
        <end position="537"/>
    </location>
</feature>
<name>A0A9X4EMT7_9FLAO</name>
<protein>
    <submittedName>
        <fullName evidence="2">Uncharacterized protein</fullName>
    </submittedName>
</protein>
<reference evidence="2" key="1">
    <citation type="submission" date="2021-09" db="EMBL/GenBank/DDBJ databases">
        <authorList>
            <person name="Smyrli M."/>
        </authorList>
    </citation>
    <scope>NUCLEOTIDE SEQUENCE</scope>
    <source>
        <strain evidence="2">LAR25</strain>
    </source>
</reference>
<gene>
    <name evidence="2" type="ORF">LCI24_09210</name>
</gene>
<comment type="caution">
    <text evidence="2">The sequence shown here is derived from an EMBL/GenBank/DDBJ whole genome shotgun (WGS) entry which is preliminary data.</text>
</comment>
<evidence type="ECO:0000313" key="3">
    <source>
        <dbReference type="Proteomes" id="UP001149303"/>
    </source>
</evidence>
<sequence length="642" mass="71936">MNSYNENLHSSVVSALNEQELKLQKTKATLDASMFSLYYAEGARITAAENLHKANEQFSFQQLVKEQAVIDSDLSTNVLASANLGNELVAKSVTNTSVAAANVQIASNAILKLASDTGSIFSMVNAADYGTEIYDQSKEAYELMNETAYLAEKTSQYSMEASTLIAEVPSNTLSKKAQTTDTSIKSLLEAVTTNFNTASANVATESASLADTNSKEKAKEGTLENINTVYNSEMQAYSLYNKELNLNLLVKVPDVIGERSNYKVSFNSYKSPFNKGRKRGYPVKKYYIFLVKNDRKEIFSISDAEALILMEPDSKRYLELPSVADDKHEIDIYQSQLKDVDGKSMGLGENYVVFVFAVLDNEYKKLLSTFDDYLSAPSAMFRLTKQLAAPDSNTIKVIDNKMLFHIDENEDDEVEYRCMFLPNNKKLVKGLLTVEGLKTIESETKKLERIADKYDPIIAKLESKINNLTSEKGGVEDLLSVNIEEQSSDDLEAKELKKLKDERKKLKVEYKNTSSELSKLEKELTIVERKKQQAINSIETPEHIQPGFFFNYTIASGLNIETYSVAKKVDKEGEWEVEITTSTTDNFGNRLHEEDKYIPVVLAMPDEGEGINKQIVGALSDFQNTKDFTYKKKSSNVLTNKK</sequence>
<evidence type="ECO:0000256" key="1">
    <source>
        <dbReference type="SAM" id="Coils"/>
    </source>
</evidence>
<dbReference type="AlphaFoldDB" id="A0A9X4EMT7"/>
<evidence type="ECO:0000313" key="2">
    <source>
        <dbReference type="EMBL" id="MDE1206974.1"/>
    </source>
</evidence>
<keyword evidence="3" id="KW-1185">Reference proteome</keyword>
<proteinExistence type="predicted"/>
<dbReference type="EMBL" id="JAIWJY010000005">
    <property type="protein sequence ID" value="MDE1206974.1"/>
    <property type="molecule type" value="Genomic_DNA"/>
</dbReference>
<accession>A0A9X4EMT7</accession>
<organism evidence="2 3">
    <name type="scientific">Tenacibaculum larymnensis</name>
    <dbReference type="NCBI Taxonomy" id="2878201"/>
    <lineage>
        <taxon>Bacteria</taxon>
        <taxon>Pseudomonadati</taxon>
        <taxon>Bacteroidota</taxon>
        <taxon>Flavobacteriia</taxon>
        <taxon>Flavobacteriales</taxon>
        <taxon>Flavobacteriaceae</taxon>
        <taxon>Tenacibaculum</taxon>
    </lineage>
</organism>
<keyword evidence="1" id="KW-0175">Coiled coil</keyword>
<dbReference type="Proteomes" id="UP001149303">
    <property type="component" value="Unassembled WGS sequence"/>
</dbReference>
<dbReference type="RefSeq" id="WP_274640116.1">
    <property type="nucleotide sequence ID" value="NZ_JAIWJY010000005.1"/>
</dbReference>